<dbReference type="AlphaFoldDB" id="A0A183FCZ3"/>
<protein>
    <submittedName>
        <fullName evidence="3">Calpain catalytic domain-containing protein</fullName>
    </submittedName>
</protein>
<evidence type="ECO:0000313" key="1">
    <source>
        <dbReference type="EMBL" id="VDO59589.1"/>
    </source>
</evidence>
<accession>A0A3P7X0C3</accession>
<name>A0A183FCZ3_HELPZ</name>
<gene>
    <name evidence="1" type="ORF">HPBE_LOCUS4036</name>
</gene>
<accession>A0A183FCZ3</accession>
<dbReference type="Proteomes" id="UP000050761">
    <property type="component" value="Unassembled WGS sequence"/>
</dbReference>
<evidence type="ECO:0000313" key="2">
    <source>
        <dbReference type="Proteomes" id="UP000050761"/>
    </source>
</evidence>
<dbReference type="EMBL" id="UZAH01025126">
    <property type="protein sequence ID" value="VDO59589.1"/>
    <property type="molecule type" value="Genomic_DNA"/>
</dbReference>
<evidence type="ECO:0000313" key="3">
    <source>
        <dbReference type="WBParaSite" id="HPBE_0000403501-mRNA-1"/>
    </source>
</evidence>
<proteinExistence type="predicted"/>
<keyword evidence="2" id="KW-1185">Reference proteome</keyword>
<reference evidence="1 2" key="1">
    <citation type="submission" date="2018-11" db="EMBL/GenBank/DDBJ databases">
        <authorList>
            <consortium name="Pathogen Informatics"/>
        </authorList>
    </citation>
    <scope>NUCLEOTIDE SEQUENCE [LARGE SCALE GENOMIC DNA]</scope>
</reference>
<reference evidence="3" key="2">
    <citation type="submission" date="2019-09" db="UniProtKB">
        <authorList>
            <consortium name="WormBaseParasite"/>
        </authorList>
    </citation>
    <scope>IDENTIFICATION</scope>
</reference>
<organism evidence="2 3">
    <name type="scientific">Heligmosomoides polygyrus</name>
    <name type="common">Parasitic roundworm</name>
    <dbReference type="NCBI Taxonomy" id="6339"/>
    <lineage>
        <taxon>Eukaryota</taxon>
        <taxon>Metazoa</taxon>
        <taxon>Ecdysozoa</taxon>
        <taxon>Nematoda</taxon>
        <taxon>Chromadorea</taxon>
        <taxon>Rhabditida</taxon>
        <taxon>Rhabditina</taxon>
        <taxon>Rhabditomorpha</taxon>
        <taxon>Strongyloidea</taxon>
        <taxon>Heligmosomidae</taxon>
        <taxon>Heligmosomoides</taxon>
    </lineage>
</organism>
<sequence>MLLYQEAGVYGINGATSSHEAALIAGQLNDVPNSSIDISLKDLHAVRKQANRR</sequence>
<dbReference type="WBParaSite" id="HPBE_0000403501-mRNA-1">
    <property type="protein sequence ID" value="HPBE_0000403501-mRNA-1"/>
    <property type="gene ID" value="HPBE_0000403501"/>
</dbReference>